<proteinExistence type="predicted"/>
<evidence type="ECO:0000313" key="2">
    <source>
        <dbReference type="EMBL" id="CAB9523025.1"/>
    </source>
</evidence>
<gene>
    <name evidence="2" type="ORF">SEMRO_1368_G266790.1</name>
</gene>
<accession>A0A9N8EQX2</accession>
<dbReference type="AlphaFoldDB" id="A0A9N8EQX2"/>
<organism evidence="2 3">
    <name type="scientific">Seminavis robusta</name>
    <dbReference type="NCBI Taxonomy" id="568900"/>
    <lineage>
        <taxon>Eukaryota</taxon>
        <taxon>Sar</taxon>
        <taxon>Stramenopiles</taxon>
        <taxon>Ochrophyta</taxon>
        <taxon>Bacillariophyta</taxon>
        <taxon>Bacillariophyceae</taxon>
        <taxon>Bacillariophycidae</taxon>
        <taxon>Naviculales</taxon>
        <taxon>Naviculaceae</taxon>
        <taxon>Seminavis</taxon>
    </lineage>
</organism>
<protein>
    <submittedName>
        <fullName evidence="2">Uncharacterized protein</fullName>
    </submittedName>
</protein>
<sequence>MTAIRSASLLLVCLALLSLRGSDALFVQPRYRVKSYPALKLAIADRLGIPYKSVAYDAGKQASLPSFALSLDAKFGALDEASFNALQKSYCAWSETKSKVKWKEGRKYRLLDFLPPLPQAVSGLYFQSSRTKQRGLPSFVGGPDERVKRYTDQEVLLTSNCWGFAWELLFQADNADTSAMTISTADPTSAWREFTGPGFDLIQSSRTQPKLLKDGNLRNRKLKGGDVLLVWHENPSTASGEDLYLDHVATVIDDDVYFEKSGSGDRVPFRVNTWDGLVANFPPSVFFWEWRRLVRNNPLSPTAIYGSPQTRLRPATEVFGIDAQVASSSNTGSYADRFLKDRFSILSKLRPSVQQSLSLQADTGEGGVIEAQTYTGILVLEDLVFDKATGRASLPSSAFVPEWYMKALKMMSKNPYT</sequence>
<keyword evidence="1" id="KW-0732">Signal</keyword>
<dbReference type="OrthoDB" id="49891at2759"/>
<evidence type="ECO:0000256" key="1">
    <source>
        <dbReference type="SAM" id="SignalP"/>
    </source>
</evidence>
<name>A0A9N8EQX2_9STRA</name>
<comment type="caution">
    <text evidence="2">The sequence shown here is derived from an EMBL/GenBank/DDBJ whole genome shotgun (WGS) entry which is preliminary data.</text>
</comment>
<feature type="chain" id="PRO_5040124257" evidence="1">
    <location>
        <begin position="25"/>
        <end position="417"/>
    </location>
</feature>
<keyword evidence="3" id="KW-1185">Reference proteome</keyword>
<feature type="signal peptide" evidence="1">
    <location>
        <begin position="1"/>
        <end position="24"/>
    </location>
</feature>
<dbReference type="Proteomes" id="UP001153069">
    <property type="component" value="Unassembled WGS sequence"/>
</dbReference>
<dbReference type="EMBL" id="CAICTM010001366">
    <property type="protein sequence ID" value="CAB9523025.1"/>
    <property type="molecule type" value="Genomic_DNA"/>
</dbReference>
<reference evidence="2" key="1">
    <citation type="submission" date="2020-06" db="EMBL/GenBank/DDBJ databases">
        <authorList>
            <consortium name="Plant Systems Biology data submission"/>
        </authorList>
    </citation>
    <scope>NUCLEOTIDE SEQUENCE</scope>
    <source>
        <strain evidence="2">D6</strain>
    </source>
</reference>
<evidence type="ECO:0000313" key="3">
    <source>
        <dbReference type="Proteomes" id="UP001153069"/>
    </source>
</evidence>